<organism evidence="1 2">
    <name type="scientific">Cetraspora pellucida</name>
    <dbReference type="NCBI Taxonomy" id="1433469"/>
    <lineage>
        <taxon>Eukaryota</taxon>
        <taxon>Fungi</taxon>
        <taxon>Fungi incertae sedis</taxon>
        <taxon>Mucoromycota</taxon>
        <taxon>Glomeromycotina</taxon>
        <taxon>Glomeromycetes</taxon>
        <taxon>Diversisporales</taxon>
        <taxon>Gigasporaceae</taxon>
        <taxon>Cetraspora</taxon>
    </lineage>
</organism>
<reference evidence="1" key="1">
    <citation type="submission" date="2021-06" db="EMBL/GenBank/DDBJ databases">
        <authorList>
            <person name="Kallberg Y."/>
            <person name="Tangrot J."/>
            <person name="Rosling A."/>
        </authorList>
    </citation>
    <scope>NUCLEOTIDE SEQUENCE</scope>
    <source>
        <strain evidence="1">FL966</strain>
    </source>
</reference>
<proteinExistence type="predicted"/>
<dbReference type="Proteomes" id="UP000789759">
    <property type="component" value="Unassembled WGS sequence"/>
</dbReference>
<name>A0A9N8VBB2_9GLOM</name>
<evidence type="ECO:0000313" key="2">
    <source>
        <dbReference type="Proteomes" id="UP000789759"/>
    </source>
</evidence>
<dbReference type="OrthoDB" id="2410897at2759"/>
<keyword evidence="2" id="KW-1185">Reference proteome</keyword>
<dbReference type="PANTHER" id="PTHR35385:SF2">
    <property type="entry name" value="PROTEIN B, PUTATIVE-RELATED"/>
    <property type="match status" value="1"/>
</dbReference>
<dbReference type="PANTHER" id="PTHR35385">
    <property type="entry name" value="PROTEIN B, PUTATIVE-RELATED-RELATED"/>
    <property type="match status" value="1"/>
</dbReference>
<comment type="caution">
    <text evidence="1">The sequence shown here is derived from an EMBL/GenBank/DDBJ whole genome shotgun (WGS) entry which is preliminary data.</text>
</comment>
<accession>A0A9N8VBB2</accession>
<sequence>MLFNYNYLLISGHVTGFYSVSNKTKQAFYKLFHVGHNSASAYYTYLEEMQLKYKNDEEILADRAIYPYKYNVYYLHKKFLNISISTKNKKEMFSCLAKKTNSSQPFILIILTNLIKHYHTLQQAKELIFIDIIASLNMKPLKPSQKP</sequence>
<evidence type="ECO:0000313" key="1">
    <source>
        <dbReference type="EMBL" id="CAG8449623.1"/>
    </source>
</evidence>
<protein>
    <submittedName>
        <fullName evidence="1">3612_t:CDS:1</fullName>
    </submittedName>
</protein>
<dbReference type="EMBL" id="CAJVQA010000009">
    <property type="protein sequence ID" value="CAG8449623.1"/>
    <property type="molecule type" value="Genomic_DNA"/>
</dbReference>
<dbReference type="AlphaFoldDB" id="A0A9N8VBB2"/>
<gene>
    <name evidence="1" type="ORF">CPELLU_LOCUS66</name>
</gene>